<comment type="caution">
    <text evidence="1">The sequence shown here is derived from an EMBL/GenBank/DDBJ whole genome shotgun (WGS) entry which is preliminary data.</text>
</comment>
<accession>A0ABQ9EVV1</accession>
<evidence type="ECO:0000313" key="2">
    <source>
        <dbReference type="Proteomes" id="UP001217089"/>
    </source>
</evidence>
<dbReference type="EMBL" id="JARBDR010000657">
    <property type="protein sequence ID" value="KAJ8309304.1"/>
    <property type="molecule type" value="Genomic_DNA"/>
</dbReference>
<gene>
    <name evidence="1" type="ORF">KUTeg_014178</name>
</gene>
<proteinExistence type="predicted"/>
<keyword evidence="2" id="KW-1185">Reference proteome</keyword>
<name>A0ABQ9EVV1_TEGGR</name>
<reference evidence="1 2" key="1">
    <citation type="submission" date="2022-12" db="EMBL/GenBank/DDBJ databases">
        <title>Chromosome-level genome of Tegillarca granosa.</title>
        <authorList>
            <person name="Kim J."/>
        </authorList>
    </citation>
    <scope>NUCLEOTIDE SEQUENCE [LARGE SCALE GENOMIC DNA]</scope>
    <source>
        <strain evidence="1">Teg-2019</strain>
        <tissue evidence="1">Adductor muscle</tissue>
    </source>
</reference>
<organism evidence="1 2">
    <name type="scientific">Tegillarca granosa</name>
    <name type="common">Malaysian cockle</name>
    <name type="synonym">Anadara granosa</name>
    <dbReference type="NCBI Taxonomy" id="220873"/>
    <lineage>
        <taxon>Eukaryota</taxon>
        <taxon>Metazoa</taxon>
        <taxon>Spiralia</taxon>
        <taxon>Lophotrochozoa</taxon>
        <taxon>Mollusca</taxon>
        <taxon>Bivalvia</taxon>
        <taxon>Autobranchia</taxon>
        <taxon>Pteriomorphia</taxon>
        <taxon>Arcoida</taxon>
        <taxon>Arcoidea</taxon>
        <taxon>Arcidae</taxon>
        <taxon>Tegillarca</taxon>
    </lineage>
</organism>
<sequence length="144" mass="17186">MKTGARKRSYRQFFRGGLQRARGIHKGITIQRFVLTAFQDPLSQRRGCHFYINLTFEIFRFIFHDKGQDAPDGSKLFTKDDFNLLKLRKIGMCLFTRRMEKCQSRWSKKHFEHTKDKLIAGKRKPIELWKVDFCTRKVNVLNTI</sequence>
<protein>
    <submittedName>
        <fullName evidence="1">Uncharacterized protein</fullName>
    </submittedName>
</protein>
<evidence type="ECO:0000313" key="1">
    <source>
        <dbReference type="EMBL" id="KAJ8309304.1"/>
    </source>
</evidence>
<dbReference type="Proteomes" id="UP001217089">
    <property type="component" value="Unassembled WGS sequence"/>
</dbReference>